<dbReference type="AlphaFoldDB" id="A0ABD1GYE5"/>
<feature type="compositionally biased region" description="Basic and acidic residues" evidence="1">
    <location>
        <begin position="89"/>
        <end position="99"/>
    </location>
</feature>
<organism evidence="2 3">
    <name type="scientific">Salvia divinorum</name>
    <name type="common">Maria pastora</name>
    <name type="synonym">Diviner's sage</name>
    <dbReference type="NCBI Taxonomy" id="28513"/>
    <lineage>
        <taxon>Eukaryota</taxon>
        <taxon>Viridiplantae</taxon>
        <taxon>Streptophyta</taxon>
        <taxon>Embryophyta</taxon>
        <taxon>Tracheophyta</taxon>
        <taxon>Spermatophyta</taxon>
        <taxon>Magnoliopsida</taxon>
        <taxon>eudicotyledons</taxon>
        <taxon>Gunneridae</taxon>
        <taxon>Pentapetalae</taxon>
        <taxon>asterids</taxon>
        <taxon>lamiids</taxon>
        <taxon>Lamiales</taxon>
        <taxon>Lamiaceae</taxon>
        <taxon>Nepetoideae</taxon>
        <taxon>Mentheae</taxon>
        <taxon>Salviinae</taxon>
        <taxon>Salvia</taxon>
        <taxon>Salvia subgen. Calosphace</taxon>
    </lineage>
</organism>
<dbReference type="EMBL" id="JBEAFC010000007">
    <property type="protein sequence ID" value="KAL1549184.1"/>
    <property type="molecule type" value="Genomic_DNA"/>
</dbReference>
<dbReference type="Proteomes" id="UP001567538">
    <property type="component" value="Unassembled WGS sequence"/>
</dbReference>
<sequence>MRRRGTSKKSKGFWKPCRKIEKLMIRKLGSLRQEEARAKAADRVNELNKKWIAKKFKDGASTSGMKNEDAEHTSGPVEKSQWSLKKSQRAADRESKADSNSKPAQNNGVEIPRYAKLLREAVMTKHKLKKSDLKLPHHCSAIIQKHRVVKQKDPGQFIICYSIGKGKADKALCDLGASINIMPLELDDNSTTLVVGIVEVVLVKIDDFIFPADFFMLNMDVDKNVPLILGRNFLATCKALIDVGRSKITINDNYNKSTYYIGRAMVKDEEAKRLKQEEELRMIMMTDKSKPLAAQKGEDYSKPSIFIATPPPKYKKQKVPKHHRSLFQERTKREPKPLHLMDAEVYIVKIPNGKYKWWKKIYNKLVPLAVAVTRVIDPPT</sequence>
<name>A0ABD1GYE5_SALDI</name>
<feature type="region of interest" description="Disordered" evidence="1">
    <location>
        <begin position="53"/>
        <end position="107"/>
    </location>
</feature>
<proteinExistence type="predicted"/>
<keyword evidence="3" id="KW-1185">Reference proteome</keyword>
<protein>
    <recommendedName>
        <fullName evidence="4">Aspartic peptidase DDI1-type domain-containing protein</fullName>
    </recommendedName>
</protein>
<accession>A0ABD1GYE5</accession>
<dbReference type="PANTHER" id="PTHR33067">
    <property type="entry name" value="RNA-DIRECTED DNA POLYMERASE-RELATED"/>
    <property type="match status" value="1"/>
</dbReference>
<dbReference type="Gene3D" id="2.40.70.10">
    <property type="entry name" value="Acid Proteases"/>
    <property type="match status" value="1"/>
</dbReference>
<reference evidence="2 3" key="1">
    <citation type="submission" date="2024-06" db="EMBL/GenBank/DDBJ databases">
        <title>A chromosome level genome sequence of Diviner's sage (Salvia divinorum).</title>
        <authorList>
            <person name="Ford S.A."/>
            <person name="Ro D.-K."/>
            <person name="Ness R.W."/>
            <person name="Phillips M.A."/>
        </authorList>
    </citation>
    <scope>NUCLEOTIDE SEQUENCE [LARGE SCALE GENOMIC DNA]</scope>
    <source>
        <strain evidence="2">SAF-2024a</strain>
        <tissue evidence="2">Leaf</tissue>
    </source>
</reference>
<dbReference type="InterPro" id="IPR021109">
    <property type="entry name" value="Peptidase_aspartic_dom_sf"/>
</dbReference>
<evidence type="ECO:0000256" key="1">
    <source>
        <dbReference type="SAM" id="MobiDB-lite"/>
    </source>
</evidence>
<comment type="caution">
    <text evidence="2">The sequence shown here is derived from an EMBL/GenBank/DDBJ whole genome shotgun (WGS) entry which is preliminary data.</text>
</comment>
<evidence type="ECO:0008006" key="4">
    <source>
        <dbReference type="Google" id="ProtNLM"/>
    </source>
</evidence>
<gene>
    <name evidence="2" type="ORF">AAHA92_17316</name>
</gene>
<evidence type="ECO:0000313" key="2">
    <source>
        <dbReference type="EMBL" id="KAL1549184.1"/>
    </source>
</evidence>
<evidence type="ECO:0000313" key="3">
    <source>
        <dbReference type="Proteomes" id="UP001567538"/>
    </source>
</evidence>
<dbReference type="PANTHER" id="PTHR33067:SF9">
    <property type="entry name" value="RNA-DIRECTED DNA POLYMERASE"/>
    <property type="match status" value="1"/>
</dbReference>